<keyword evidence="1" id="KW-0479">Metal-binding</keyword>
<keyword evidence="1" id="KW-0863">Zinc-finger</keyword>
<dbReference type="GO" id="GO:0008270">
    <property type="term" value="F:zinc ion binding"/>
    <property type="evidence" value="ECO:0007669"/>
    <property type="project" value="UniProtKB-KW"/>
</dbReference>
<keyword evidence="6" id="KW-1185">Reference proteome</keyword>
<dbReference type="PROSITE" id="PS50103">
    <property type="entry name" value="ZF_C3H1"/>
    <property type="match status" value="1"/>
</dbReference>
<keyword evidence="1" id="KW-0862">Zinc</keyword>
<sequence length="1158" mass="128215">MIPAILCRRGSWTLRMQAAEKVRLEGTTIWKAKLSAGGTRPKLRSGRVRFKARRVPAETLVNVEVEALVEQEGRREVEEQPRRARKRQHADDEIAWPRILLGTLPTTGKAGAGLLFLVKHTLWEGQNVLAHCMAGRHWGASAGAVLLSIMSGDSLEGSERKIQERRDIELWQIRNENKDLAEWMLRVVRVTKLGAAPPLPVAYVATQTSLLHLETAGRVTLCQHRHAKGARKLSAPMRTSDKFEAFAWLKESCAQCFSMATRERQVFRLSFGLSEVYSRLFEQSWDPVGEESLDTLALNFSPAPEIQTRLLAEGLNHLEELRFFFDNEVALTDLDTMLEVHPADSLLSRVCSLYFQLTTVQRKRKLGDNLYTEEIETEGSISKDVETYLDKLYTLLLAYAMAGVHPLPGVDLSKEAEELFSGICGGPPRCRHGVLLSGQEMCLILAPVRLQWLQAKDIEERSEWVTRFREGTAPLTHSKSSSSRLWRHDWVVTRTAVSGGLGEAQATGGTGATATQAALQVSHFREGSKVGGKRVAAVLKDGTKLCPDFQLGKCSNPKCQKGAHKCGVIVRNQRGPVDVLLNAAQSCPGLPAVRRSGLDCSTKSAIREIPLKFESGRPTPRPLRSHEHPMGLPGLNISDQRPVSKDSCACKFVLDEQQKILERGGGAIRENPSNSLHWCIPQEAEMWVSGQWWDARYEEAEYTAPFAFHVAVACSWWACRLGFAKLHVPRGPPVQCMGRREHWLDIDPRALREWAMSPLAITLGLRPIDPSEAARVPQRVEVAAVLRQDKTLPPGVVYVGRGHNCGADEWLSLYVERIVANLQTVCECDLLAGLVFDGGVPKGTPHPPAAGRLQHLESSVLRWCDEMGACSVQEVVDCLEYLIAALDLQKSDAKRLCSEASRALKKLKTPGALGLRKEQKVPSTPPMTLAQELPGLKPFTRTRQGLKKKMMKDRQRQLASTMSEGSITDGLQRKPTTDDFSSVEAAKEKLALQLKEEEEKQKNAAITALNAALSKKCLDDLGVAIQMMEAVGLDSHELVATAKRDQEMLSRRHLQLCEESVCALQAALEAPRDDRFGQAIREALQNASFACQVQGGQRVCKEAQNAVRVWDEVRMALQIAVRNGCPDAMRLCILEAQAAGISQLSLLAEAERLVQEAS</sequence>
<proteinExistence type="predicted"/>
<feature type="compositionally biased region" description="Polar residues" evidence="3">
    <location>
        <begin position="957"/>
        <end position="966"/>
    </location>
</feature>
<reference evidence="5 6" key="1">
    <citation type="submission" date="2016-02" db="EMBL/GenBank/DDBJ databases">
        <title>Genome analysis of coral dinoflagellate symbionts highlights evolutionary adaptations to a symbiotic lifestyle.</title>
        <authorList>
            <person name="Aranda M."/>
            <person name="Li Y."/>
            <person name="Liew Y.J."/>
            <person name="Baumgarten S."/>
            <person name="Simakov O."/>
            <person name="Wilson M."/>
            <person name="Piel J."/>
            <person name="Ashoor H."/>
            <person name="Bougouffa S."/>
            <person name="Bajic V.B."/>
            <person name="Ryu T."/>
            <person name="Ravasi T."/>
            <person name="Bayer T."/>
            <person name="Micklem G."/>
            <person name="Kim H."/>
            <person name="Bhak J."/>
            <person name="Lajeunesse T.C."/>
            <person name="Voolstra C.R."/>
        </authorList>
    </citation>
    <scope>NUCLEOTIDE SEQUENCE [LARGE SCALE GENOMIC DNA]</scope>
    <source>
        <strain evidence="5 6">CCMP2467</strain>
    </source>
</reference>
<feature type="domain" description="C3H1-type" evidence="4">
    <location>
        <begin position="540"/>
        <end position="567"/>
    </location>
</feature>
<dbReference type="Proteomes" id="UP000186817">
    <property type="component" value="Unassembled WGS sequence"/>
</dbReference>
<evidence type="ECO:0000313" key="5">
    <source>
        <dbReference type="EMBL" id="OLP93532.1"/>
    </source>
</evidence>
<comment type="caution">
    <text evidence="5">The sequence shown here is derived from an EMBL/GenBank/DDBJ whole genome shotgun (WGS) entry which is preliminary data.</text>
</comment>
<dbReference type="EMBL" id="LSRX01000577">
    <property type="protein sequence ID" value="OLP93532.1"/>
    <property type="molecule type" value="Genomic_DNA"/>
</dbReference>
<evidence type="ECO:0000256" key="3">
    <source>
        <dbReference type="SAM" id="MobiDB-lite"/>
    </source>
</evidence>
<evidence type="ECO:0000256" key="1">
    <source>
        <dbReference type="PROSITE-ProRule" id="PRU00723"/>
    </source>
</evidence>
<dbReference type="OrthoDB" id="435569at2759"/>
<evidence type="ECO:0000259" key="4">
    <source>
        <dbReference type="PROSITE" id="PS50103"/>
    </source>
</evidence>
<dbReference type="AlphaFoldDB" id="A0A1Q9DEG1"/>
<accession>A0A1Q9DEG1</accession>
<gene>
    <name evidence="5" type="ORF">AK812_SmicGene24571</name>
</gene>
<protein>
    <recommendedName>
        <fullName evidence="4">C3H1-type domain-containing protein</fullName>
    </recommendedName>
</protein>
<evidence type="ECO:0000313" key="6">
    <source>
        <dbReference type="Proteomes" id="UP000186817"/>
    </source>
</evidence>
<keyword evidence="2" id="KW-0175">Coiled coil</keyword>
<evidence type="ECO:0000256" key="2">
    <source>
        <dbReference type="SAM" id="Coils"/>
    </source>
</evidence>
<feature type="coiled-coil region" evidence="2">
    <location>
        <begin position="980"/>
        <end position="1007"/>
    </location>
</feature>
<dbReference type="InterPro" id="IPR000571">
    <property type="entry name" value="Znf_CCCH"/>
</dbReference>
<feature type="region of interest" description="Disordered" evidence="3">
    <location>
        <begin position="946"/>
        <end position="980"/>
    </location>
</feature>
<organism evidence="5 6">
    <name type="scientific">Symbiodinium microadriaticum</name>
    <name type="common">Dinoflagellate</name>
    <name type="synonym">Zooxanthella microadriatica</name>
    <dbReference type="NCBI Taxonomy" id="2951"/>
    <lineage>
        <taxon>Eukaryota</taxon>
        <taxon>Sar</taxon>
        <taxon>Alveolata</taxon>
        <taxon>Dinophyceae</taxon>
        <taxon>Suessiales</taxon>
        <taxon>Symbiodiniaceae</taxon>
        <taxon>Symbiodinium</taxon>
    </lineage>
</organism>
<name>A0A1Q9DEG1_SYMMI</name>
<feature type="zinc finger region" description="C3H1-type" evidence="1">
    <location>
        <begin position="540"/>
        <end position="567"/>
    </location>
</feature>